<accession>A0A3L6RLQ4</accession>
<protein>
    <submittedName>
        <fullName evidence="2">Uncharacterized protein</fullName>
    </submittedName>
</protein>
<reference evidence="3" key="1">
    <citation type="journal article" date="2019" name="Nat. Commun.">
        <title>The genome of broomcorn millet.</title>
        <authorList>
            <person name="Zou C."/>
            <person name="Miki D."/>
            <person name="Li D."/>
            <person name="Tang Q."/>
            <person name="Xiao L."/>
            <person name="Rajput S."/>
            <person name="Deng P."/>
            <person name="Jia W."/>
            <person name="Huang R."/>
            <person name="Zhang M."/>
            <person name="Sun Y."/>
            <person name="Hu J."/>
            <person name="Fu X."/>
            <person name="Schnable P.S."/>
            <person name="Li F."/>
            <person name="Zhang H."/>
            <person name="Feng B."/>
            <person name="Zhu X."/>
            <person name="Liu R."/>
            <person name="Schnable J.C."/>
            <person name="Zhu J.-K."/>
            <person name="Zhang H."/>
        </authorList>
    </citation>
    <scope>NUCLEOTIDE SEQUENCE [LARGE SCALE GENOMIC DNA]</scope>
</reference>
<keyword evidence="3" id="KW-1185">Reference proteome</keyword>
<feature type="region of interest" description="Disordered" evidence="1">
    <location>
        <begin position="127"/>
        <end position="160"/>
    </location>
</feature>
<dbReference type="OrthoDB" id="712959at2759"/>
<proteinExistence type="predicted"/>
<dbReference type="Proteomes" id="UP000275267">
    <property type="component" value="Unassembled WGS sequence"/>
</dbReference>
<comment type="caution">
    <text evidence="2">The sequence shown here is derived from an EMBL/GenBank/DDBJ whole genome shotgun (WGS) entry which is preliminary data.</text>
</comment>
<sequence>MVNKIKVSLVKAMISQWLMNFKMTGPIECTFLITRIASCLGILDGNVIPFIEDPRALIDEAYLIYGHTLKKGPNDSLIFFTLGYANELPLPNVGYHLYNCQSLTAPLIPEEETRKHSVFGLPGRMTRNRVERGTEPAPPPQQPHPAYHQEEGGSAWHSASTNEWAWQAPSRRSTISSSSGVLNLARRTASSRDFGSITQHLGELWVQANNIEDTLL</sequence>
<dbReference type="EMBL" id="PQIB02000008">
    <property type="protein sequence ID" value="RLN05018.1"/>
    <property type="molecule type" value="Genomic_DNA"/>
</dbReference>
<organism evidence="2 3">
    <name type="scientific">Panicum miliaceum</name>
    <name type="common">Proso millet</name>
    <name type="synonym">Broomcorn millet</name>
    <dbReference type="NCBI Taxonomy" id="4540"/>
    <lineage>
        <taxon>Eukaryota</taxon>
        <taxon>Viridiplantae</taxon>
        <taxon>Streptophyta</taxon>
        <taxon>Embryophyta</taxon>
        <taxon>Tracheophyta</taxon>
        <taxon>Spermatophyta</taxon>
        <taxon>Magnoliopsida</taxon>
        <taxon>Liliopsida</taxon>
        <taxon>Poales</taxon>
        <taxon>Poaceae</taxon>
        <taxon>PACMAD clade</taxon>
        <taxon>Panicoideae</taxon>
        <taxon>Panicodae</taxon>
        <taxon>Paniceae</taxon>
        <taxon>Panicinae</taxon>
        <taxon>Panicum</taxon>
        <taxon>Panicum sect. Panicum</taxon>
    </lineage>
</organism>
<gene>
    <name evidence="2" type="ORF">C2845_PM13G08110</name>
</gene>
<dbReference type="AlphaFoldDB" id="A0A3L6RLQ4"/>
<name>A0A3L6RLQ4_PANMI</name>
<evidence type="ECO:0000313" key="3">
    <source>
        <dbReference type="Proteomes" id="UP000275267"/>
    </source>
</evidence>
<evidence type="ECO:0000256" key="1">
    <source>
        <dbReference type="SAM" id="MobiDB-lite"/>
    </source>
</evidence>
<evidence type="ECO:0000313" key="2">
    <source>
        <dbReference type="EMBL" id="RLN05018.1"/>
    </source>
</evidence>